<dbReference type="EMBL" id="KB745806">
    <property type="protein sequence ID" value="EOA93635.1"/>
    <property type="molecule type" value="Genomic_DNA"/>
</dbReference>
<sequence>MKSLQARILETSTSILIQYTAVLTYIGHCLVLLNYSEEEKIDCITLFNLETGMVSKART</sequence>
<reference evidence="2" key="1">
    <citation type="journal article" date="2013" name="Nat. Genet.">
        <title>The duck genome and transcriptome provide insight into an avian influenza virus reservoir species.</title>
        <authorList>
            <person name="Huang Y."/>
            <person name="Li Y."/>
            <person name="Burt D.W."/>
            <person name="Chen H."/>
            <person name="Zhang Y."/>
            <person name="Qian W."/>
            <person name="Kim H."/>
            <person name="Gan S."/>
            <person name="Zhao Y."/>
            <person name="Li J."/>
            <person name="Yi K."/>
            <person name="Feng H."/>
            <person name="Zhu P."/>
            <person name="Li B."/>
            <person name="Liu Q."/>
            <person name="Fairley S."/>
            <person name="Magor K.E."/>
            <person name="Du Z."/>
            <person name="Hu X."/>
            <person name="Goodman L."/>
            <person name="Tafer H."/>
            <person name="Vignal A."/>
            <person name="Lee T."/>
            <person name="Kim K.W."/>
            <person name="Sheng Z."/>
            <person name="An Y."/>
            <person name="Searle S."/>
            <person name="Herrero J."/>
            <person name="Groenen M.A."/>
            <person name="Crooijmans R.P."/>
            <person name="Faraut T."/>
            <person name="Cai Q."/>
            <person name="Webster R.G."/>
            <person name="Aldridge J.R."/>
            <person name="Warren W.C."/>
            <person name="Bartschat S."/>
            <person name="Kehr S."/>
            <person name="Marz M."/>
            <person name="Stadler P.F."/>
            <person name="Smith J."/>
            <person name="Kraus R.H."/>
            <person name="Zhao Y."/>
            <person name="Ren L."/>
            <person name="Fei J."/>
            <person name="Morisson M."/>
            <person name="Kaiser P."/>
            <person name="Griffin D.K."/>
            <person name="Rao M."/>
            <person name="Pitel F."/>
            <person name="Wang J."/>
            <person name="Li N."/>
        </authorList>
    </citation>
    <scope>NUCLEOTIDE SEQUENCE [LARGE SCALE GENOMIC DNA]</scope>
</reference>
<protein>
    <submittedName>
        <fullName evidence="1">Uncharacterized protein</fullName>
    </submittedName>
</protein>
<keyword evidence="2" id="KW-1185">Reference proteome</keyword>
<accession>R0J8V3</accession>
<organism evidence="1 2">
    <name type="scientific">Anas platyrhynchos</name>
    <name type="common">Mallard</name>
    <name type="synonym">Anas boschas</name>
    <dbReference type="NCBI Taxonomy" id="8839"/>
    <lineage>
        <taxon>Eukaryota</taxon>
        <taxon>Metazoa</taxon>
        <taxon>Chordata</taxon>
        <taxon>Craniata</taxon>
        <taxon>Vertebrata</taxon>
        <taxon>Euteleostomi</taxon>
        <taxon>Archelosauria</taxon>
        <taxon>Archosauria</taxon>
        <taxon>Dinosauria</taxon>
        <taxon>Saurischia</taxon>
        <taxon>Theropoda</taxon>
        <taxon>Coelurosauria</taxon>
        <taxon>Aves</taxon>
        <taxon>Neognathae</taxon>
        <taxon>Galloanserae</taxon>
        <taxon>Anseriformes</taxon>
        <taxon>Anatidae</taxon>
        <taxon>Anatinae</taxon>
        <taxon>Anas</taxon>
    </lineage>
</organism>
<name>R0J8V3_ANAPL</name>
<dbReference type="Proteomes" id="UP000296049">
    <property type="component" value="Unassembled WGS sequence"/>
</dbReference>
<evidence type="ECO:0000313" key="1">
    <source>
        <dbReference type="EMBL" id="EOA93635.1"/>
    </source>
</evidence>
<evidence type="ECO:0000313" key="2">
    <source>
        <dbReference type="Proteomes" id="UP000296049"/>
    </source>
</evidence>
<gene>
    <name evidence="1" type="ORF">Anapl_09749</name>
</gene>
<dbReference type="AlphaFoldDB" id="R0J8V3"/>
<proteinExistence type="predicted"/>